<evidence type="ECO:0000259" key="6">
    <source>
        <dbReference type="Pfam" id="PF07291"/>
    </source>
</evidence>
<feature type="transmembrane region" description="Helical" evidence="5">
    <location>
        <begin position="99"/>
        <end position="118"/>
    </location>
</feature>
<evidence type="ECO:0000313" key="8">
    <source>
        <dbReference type="Proteomes" id="UP000237608"/>
    </source>
</evidence>
<feature type="transmembrane region" description="Helical" evidence="5">
    <location>
        <begin position="6"/>
        <end position="30"/>
    </location>
</feature>
<accession>A0A2S7WBK2</accession>
<dbReference type="PANTHER" id="PTHR36974">
    <property type="entry name" value="MEMBRANE PROTEIN-RELATED"/>
    <property type="match status" value="1"/>
</dbReference>
<evidence type="ECO:0000256" key="1">
    <source>
        <dbReference type="ARBA" id="ARBA00004141"/>
    </source>
</evidence>
<dbReference type="AlphaFoldDB" id="A0A2S7WBK2"/>
<feature type="transmembrane region" description="Helical" evidence="5">
    <location>
        <begin position="42"/>
        <end position="60"/>
    </location>
</feature>
<sequence>MVITMLVLKIIYGGFFCFAGIMHIVKPNFFKHFIPDFLPKKLVNYVVGILEFSVGFGLFFQDTIKLASLGIIILLVIFLPIHIWDVTKKRPAIGSKKVAIARIPLQFLLLYGIYFVYINS</sequence>
<dbReference type="InterPro" id="IPR009908">
    <property type="entry name" value="Methylamine_util_MauE"/>
</dbReference>
<evidence type="ECO:0000313" key="7">
    <source>
        <dbReference type="EMBL" id="PQJ75010.1"/>
    </source>
</evidence>
<comment type="caution">
    <text evidence="7">The sequence shown here is derived from an EMBL/GenBank/DDBJ whole genome shotgun (WGS) entry which is preliminary data.</text>
</comment>
<dbReference type="GO" id="GO:0030416">
    <property type="term" value="P:methylamine metabolic process"/>
    <property type="evidence" value="ECO:0007669"/>
    <property type="project" value="InterPro"/>
</dbReference>
<feature type="transmembrane region" description="Helical" evidence="5">
    <location>
        <begin position="66"/>
        <end position="87"/>
    </location>
</feature>
<protein>
    <recommendedName>
        <fullName evidence="6">Methylamine utilisation protein MauE domain-containing protein</fullName>
    </recommendedName>
</protein>
<dbReference type="Pfam" id="PF07291">
    <property type="entry name" value="MauE"/>
    <property type="match status" value="1"/>
</dbReference>
<keyword evidence="8" id="KW-1185">Reference proteome</keyword>
<evidence type="ECO:0000256" key="2">
    <source>
        <dbReference type="ARBA" id="ARBA00022692"/>
    </source>
</evidence>
<dbReference type="PANTHER" id="PTHR36974:SF1">
    <property type="entry name" value="DOXX FAMILY MEMBRANE PROTEIN"/>
    <property type="match status" value="1"/>
</dbReference>
<evidence type="ECO:0000256" key="4">
    <source>
        <dbReference type="ARBA" id="ARBA00023136"/>
    </source>
</evidence>
<keyword evidence="4 5" id="KW-0472">Membrane</keyword>
<reference evidence="7 8" key="1">
    <citation type="submission" date="2016-12" db="EMBL/GenBank/DDBJ databases">
        <title>Trade-off between light-utilization and light-protection in marine flavobacteria.</title>
        <authorList>
            <person name="Kumagai Y."/>
            <person name="Yoshizawa S."/>
            <person name="Kogure K."/>
            <person name="Iwasaki W."/>
        </authorList>
    </citation>
    <scope>NUCLEOTIDE SEQUENCE [LARGE SCALE GENOMIC DNA]</scope>
    <source>
        <strain evidence="7 8">KCTC 22729</strain>
    </source>
</reference>
<evidence type="ECO:0000256" key="3">
    <source>
        <dbReference type="ARBA" id="ARBA00022989"/>
    </source>
</evidence>
<organism evidence="7 8">
    <name type="scientific">Polaribacter gangjinensis</name>
    <dbReference type="NCBI Taxonomy" id="574710"/>
    <lineage>
        <taxon>Bacteria</taxon>
        <taxon>Pseudomonadati</taxon>
        <taxon>Bacteroidota</taxon>
        <taxon>Flavobacteriia</taxon>
        <taxon>Flavobacteriales</taxon>
        <taxon>Flavobacteriaceae</taxon>
    </lineage>
</organism>
<proteinExistence type="predicted"/>
<dbReference type="OrthoDB" id="327939at2"/>
<feature type="domain" description="Methylamine utilisation protein MauE" evidence="6">
    <location>
        <begin position="2"/>
        <end position="79"/>
    </location>
</feature>
<gene>
    <name evidence="7" type="ORF">BTO13_07005</name>
</gene>
<keyword evidence="3 5" id="KW-1133">Transmembrane helix</keyword>
<evidence type="ECO:0000256" key="5">
    <source>
        <dbReference type="SAM" id="Phobius"/>
    </source>
</evidence>
<dbReference type="GO" id="GO:0016020">
    <property type="term" value="C:membrane"/>
    <property type="evidence" value="ECO:0007669"/>
    <property type="project" value="UniProtKB-SubCell"/>
</dbReference>
<dbReference type="Proteomes" id="UP000237608">
    <property type="component" value="Unassembled WGS sequence"/>
</dbReference>
<dbReference type="EMBL" id="MSCL01000001">
    <property type="protein sequence ID" value="PQJ75010.1"/>
    <property type="molecule type" value="Genomic_DNA"/>
</dbReference>
<dbReference type="RefSeq" id="WP_105046152.1">
    <property type="nucleotide sequence ID" value="NZ_CP150662.1"/>
</dbReference>
<keyword evidence="2 5" id="KW-0812">Transmembrane</keyword>
<comment type="subcellular location">
    <subcellularLocation>
        <location evidence="1">Membrane</location>
        <topology evidence="1">Multi-pass membrane protein</topology>
    </subcellularLocation>
</comment>
<name>A0A2S7WBK2_9FLAO</name>